<dbReference type="OrthoDB" id="10264505at2759"/>
<reference evidence="1" key="1">
    <citation type="submission" date="2020-11" db="EMBL/GenBank/DDBJ databases">
        <authorList>
            <person name="Tran Van P."/>
        </authorList>
    </citation>
    <scope>NUCLEOTIDE SEQUENCE</scope>
</reference>
<dbReference type="InterPro" id="IPR036249">
    <property type="entry name" value="Thioredoxin-like_sf"/>
</dbReference>
<evidence type="ECO:0000313" key="1">
    <source>
        <dbReference type="EMBL" id="CAD7231838.1"/>
    </source>
</evidence>
<accession>A0A7R8ZP42</accession>
<gene>
    <name evidence="1" type="ORF">CTOB1V02_LOCUS9681</name>
</gene>
<dbReference type="AlphaFoldDB" id="A0A7R8ZP42"/>
<proteinExistence type="predicted"/>
<dbReference type="Gene3D" id="3.40.30.10">
    <property type="entry name" value="Glutaredoxin"/>
    <property type="match status" value="1"/>
</dbReference>
<organism evidence="1">
    <name type="scientific">Cyprideis torosa</name>
    <dbReference type="NCBI Taxonomy" id="163714"/>
    <lineage>
        <taxon>Eukaryota</taxon>
        <taxon>Metazoa</taxon>
        <taxon>Ecdysozoa</taxon>
        <taxon>Arthropoda</taxon>
        <taxon>Crustacea</taxon>
        <taxon>Oligostraca</taxon>
        <taxon>Ostracoda</taxon>
        <taxon>Podocopa</taxon>
        <taxon>Podocopida</taxon>
        <taxon>Cytherocopina</taxon>
        <taxon>Cytheroidea</taxon>
        <taxon>Cytherideidae</taxon>
        <taxon>Cyprideis</taxon>
    </lineage>
</organism>
<protein>
    <submittedName>
        <fullName evidence="1">Uncharacterized protein</fullName>
    </submittedName>
</protein>
<dbReference type="SUPFAM" id="SSF52833">
    <property type="entry name" value="Thioredoxin-like"/>
    <property type="match status" value="1"/>
</dbReference>
<sequence length="176" mass="20164">MLFRGSHSRSLPYVGVNIFVVIFLCLPLLDLVPADFKKENLVEECRDFKDFKKILKTRKNVLVLFADSQKSGERLLGVCREVALAIKGSGSILYVNCANSDSKKLCKKIKVNPNPVELKHYKDGEFHKDYDRREDVKPMINFMRDPTGDIPWEEDSSAQDIEHVDSAQVSRKWCNS</sequence>
<name>A0A7R8ZP42_9CRUS</name>
<dbReference type="EMBL" id="OB663929">
    <property type="protein sequence ID" value="CAD7231838.1"/>
    <property type="molecule type" value="Genomic_DNA"/>
</dbReference>